<accession>A0ABN9EGY7</accession>
<sequence length="85" mass="9226">MPLFAAAEIFSPPVLLVFSCCRETYRGSVPVIGPPWLYPSPSLCTIHFLLLPRTPLAAGFPPLLPIGSCNHTIGSFRMESGGRVR</sequence>
<comment type="caution">
    <text evidence="1">The sequence shown here is derived from an EMBL/GenBank/DDBJ whole genome shotgun (WGS) entry which is preliminary data.</text>
</comment>
<keyword evidence="2" id="KW-1185">Reference proteome</keyword>
<evidence type="ECO:0008006" key="3">
    <source>
        <dbReference type="Google" id="ProtNLM"/>
    </source>
</evidence>
<name>A0ABN9EGY7_9NEOB</name>
<dbReference type="Proteomes" id="UP001162483">
    <property type="component" value="Unassembled WGS sequence"/>
</dbReference>
<evidence type="ECO:0000313" key="2">
    <source>
        <dbReference type="Proteomes" id="UP001162483"/>
    </source>
</evidence>
<organism evidence="1 2">
    <name type="scientific">Staurois parvus</name>
    <dbReference type="NCBI Taxonomy" id="386267"/>
    <lineage>
        <taxon>Eukaryota</taxon>
        <taxon>Metazoa</taxon>
        <taxon>Chordata</taxon>
        <taxon>Craniata</taxon>
        <taxon>Vertebrata</taxon>
        <taxon>Euteleostomi</taxon>
        <taxon>Amphibia</taxon>
        <taxon>Batrachia</taxon>
        <taxon>Anura</taxon>
        <taxon>Neobatrachia</taxon>
        <taxon>Ranoidea</taxon>
        <taxon>Ranidae</taxon>
        <taxon>Staurois</taxon>
    </lineage>
</organism>
<dbReference type="EMBL" id="CATNWA010015508">
    <property type="protein sequence ID" value="CAI9583978.1"/>
    <property type="molecule type" value="Genomic_DNA"/>
</dbReference>
<protein>
    <recommendedName>
        <fullName evidence="3">Secreted protein</fullName>
    </recommendedName>
</protein>
<reference evidence="1" key="1">
    <citation type="submission" date="2023-05" db="EMBL/GenBank/DDBJ databases">
        <authorList>
            <person name="Stuckert A."/>
        </authorList>
    </citation>
    <scope>NUCLEOTIDE SEQUENCE</scope>
</reference>
<evidence type="ECO:0000313" key="1">
    <source>
        <dbReference type="EMBL" id="CAI9583978.1"/>
    </source>
</evidence>
<proteinExistence type="predicted"/>
<gene>
    <name evidence="1" type="ORF">SPARVUS_LOCUS9907995</name>
</gene>